<organism evidence="1 2">
    <name type="scientific">Microcoleus asticus IPMA8</name>
    <dbReference type="NCBI Taxonomy" id="2563858"/>
    <lineage>
        <taxon>Bacteria</taxon>
        <taxon>Bacillati</taxon>
        <taxon>Cyanobacteriota</taxon>
        <taxon>Cyanophyceae</taxon>
        <taxon>Oscillatoriophycideae</taxon>
        <taxon>Oscillatoriales</taxon>
        <taxon>Microcoleaceae</taxon>
        <taxon>Microcoleus</taxon>
        <taxon>Microcoleus asticus</taxon>
    </lineage>
</organism>
<accession>A0ABX2D281</accession>
<name>A0ABX2D281_9CYAN</name>
<keyword evidence="2" id="KW-1185">Reference proteome</keyword>
<evidence type="ECO:0000313" key="1">
    <source>
        <dbReference type="EMBL" id="NQE36759.1"/>
    </source>
</evidence>
<evidence type="ECO:0008006" key="3">
    <source>
        <dbReference type="Google" id="ProtNLM"/>
    </source>
</evidence>
<dbReference type="RefSeq" id="WP_172190625.1">
    <property type="nucleotide sequence ID" value="NZ_CAWPPK010000314.1"/>
</dbReference>
<dbReference type="EMBL" id="SRRZ01000096">
    <property type="protein sequence ID" value="NQE36759.1"/>
    <property type="molecule type" value="Genomic_DNA"/>
</dbReference>
<protein>
    <recommendedName>
        <fullName evidence="3">Transposase</fullName>
    </recommendedName>
</protein>
<proteinExistence type="predicted"/>
<gene>
    <name evidence="1" type="ORF">E5S67_04524</name>
</gene>
<reference evidence="1 2" key="1">
    <citation type="journal article" date="2020" name="Sci. Rep.">
        <title>A novel cyanobacterial geosmin producer, revising GeoA distribution and dispersion patterns in Bacteria.</title>
        <authorList>
            <person name="Churro C."/>
            <person name="Semedo-Aguiar A.P."/>
            <person name="Silva A.D."/>
            <person name="Pereira-Leal J.B."/>
            <person name="Leite R.B."/>
        </authorList>
    </citation>
    <scope>NUCLEOTIDE SEQUENCE [LARGE SCALE GENOMIC DNA]</scope>
    <source>
        <strain evidence="1 2">IPMA8</strain>
    </source>
</reference>
<comment type="caution">
    <text evidence="1">The sequence shown here is derived from an EMBL/GenBank/DDBJ whole genome shotgun (WGS) entry which is preliminary data.</text>
</comment>
<sequence>MSIKASDGVGIPFVINNLHLEVRILSQQQLAIFPCTRTSKSINYSEG</sequence>
<dbReference type="Proteomes" id="UP000702425">
    <property type="component" value="Unassembled WGS sequence"/>
</dbReference>
<evidence type="ECO:0000313" key="2">
    <source>
        <dbReference type="Proteomes" id="UP000702425"/>
    </source>
</evidence>